<dbReference type="FunFam" id="3.30.30.30:FF:000001">
    <property type="entry name" value="heat shock 70 kDa protein-like"/>
    <property type="match status" value="1"/>
</dbReference>
<dbReference type="InterPro" id="IPR018181">
    <property type="entry name" value="Heat_shock_70_CS"/>
</dbReference>
<evidence type="ECO:0000256" key="2">
    <source>
        <dbReference type="ARBA" id="ARBA00022741"/>
    </source>
</evidence>
<dbReference type="AlphaFoldDB" id="A0A0R3WG80"/>
<dbReference type="WBParaSite" id="TASK_0000987301-mRNA-1">
    <property type="protein sequence ID" value="TASK_0000987301-mRNA-1"/>
    <property type="gene ID" value="TASK_0000987301"/>
</dbReference>
<dbReference type="OrthoDB" id="6151140at2759"/>
<dbReference type="Proteomes" id="UP000282613">
    <property type="component" value="Unassembled WGS sequence"/>
</dbReference>
<dbReference type="FunFam" id="3.30.420.40:FF:000028">
    <property type="entry name" value="heat shock 70 kDa protein-like"/>
    <property type="match status" value="1"/>
</dbReference>
<dbReference type="Gene3D" id="3.30.420.40">
    <property type="match status" value="2"/>
</dbReference>
<dbReference type="PANTHER" id="PTHR19375">
    <property type="entry name" value="HEAT SHOCK PROTEIN 70KDA"/>
    <property type="match status" value="1"/>
</dbReference>
<dbReference type="GO" id="GO:0005524">
    <property type="term" value="F:ATP binding"/>
    <property type="evidence" value="ECO:0007669"/>
    <property type="project" value="UniProtKB-KW"/>
</dbReference>
<evidence type="ECO:0000313" key="6">
    <source>
        <dbReference type="WBParaSite" id="TASK_0000987301-mRNA-1"/>
    </source>
</evidence>
<dbReference type="SUPFAM" id="SSF100934">
    <property type="entry name" value="Heat shock protein 70kD (HSP70), C-terminal subdomain"/>
    <property type="match status" value="1"/>
</dbReference>
<name>A0A0R3WG80_TAEAS</name>
<keyword evidence="2" id="KW-0547">Nucleotide-binding</keyword>
<dbReference type="FunFam" id="2.60.34.10:FF:000012">
    <property type="entry name" value="Heat shock 70 kDa protein"/>
    <property type="match status" value="1"/>
</dbReference>
<dbReference type="Gene3D" id="3.90.640.10">
    <property type="entry name" value="Actin, Chain A, domain 4"/>
    <property type="match status" value="1"/>
</dbReference>
<comment type="similarity">
    <text evidence="1">Belongs to the heat shock protein 70 family.</text>
</comment>
<evidence type="ECO:0000313" key="5">
    <source>
        <dbReference type="Proteomes" id="UP000282613"/>
    </source>
</evidence>
<dbReference type="FunFam" id="3.90.640.10:FF:000002">
    <property type="entry name" value="Heat shock 70 kDa"/>
    <property type="match status" value="1"/>
</dbReference>
<sequence>MSTGPAIGIDLGTTYSCVGVFRDGVVEIIANEQGHRTTPSYVAFTNKERLIGDAAKNQAASNPTNTVFDVKRLIGRGFNDKEVQADIRHWPFKVVSSGEVPMIKIEHCGETKHFVAEQISAMNGKFEVKAVKGDTHLGGEDLTSRLVDHFVETFKKEKNGMDLTTNKKALSRLRKECEMAKRMLGSSESATVDIDSLFEGIDFIANISRVRFEQMCSDIFKSALDLVKKALNDAEMDKTYVHRTEGELMTTVIKRNTQIPTKETRLFQTHSDHQTSALIKVYEGECTMTRENNLLGEFMLRGLPRAPRGETKVEVTFEIDENGILHVSAVEPSTKRQNSITIVNHRGRLPEEEVERMLKEAEKFKQADEKERNRMSAMNSLVDYVYNIKKKMENEEIKNRTSVEYQHSVLAMCEEAVKWTDTEKEATQEDYEQMRQKFENVNSLIVAKEKLGSLRRSHE</sequence>
<evidence type="ECO:0000256" key="3">
    <source>
        <dbReference type="ARBA" id="ARBA00022840"/>
    </source>
</evidence>
<accession>A0A0R3WG80</accession>
<reference evidence="6" key="1">
    <citation type="submission" date="2017-02" db="UniProtKB">
        <authorList>
            <consortium name="WormBaseParasite"/>
        </authorList>
    </citation>
    <scope>IDENTIFICATION</scope>
</reference>
<dbReference type="Gene3D" id="1.20.1270.10">
    <property type="match status" value="1"/>
</dbReference>
<dbReference type="SUPFAM" id="SSF53067">
    <property type="entry name" value="Actin-like ATPase domain"/>
    <property type="match status" value="2"/>
</dbReference>
<proteinExistence type="inferred from homology"/>
<dbReference type="STRING" id="60517.A0A0R3WG80"/>
<gene>
    <name evidence="4" type="ORF">TASK_LOCUS9874</name>
</gene>
<dbReference type="EMBL" id="UYRS01019634">
    <property type="protein sequence ID" value="VDK46275.1"/>
    <property type="molecule type" value="Genomic_DNA"/>
</dbReference>
<dbReference type="InterPro" id="IPR029047">
    <property type="entry name" value="HSP70_peptide-bd_sf"/>
</dbReference>
<dbReference type="InterPro" id="IPR013126">
    <property type="entry name" value="Hsp_70_fam"/>
</dbReference>
<dbReference type="PROSITE" id="PS00297">
    <property type="entry name" value="HSP70_1"/>
    <property type="match status" value="1"/>
</dbReference>
<protein>
    <submittedName>
        <fullName evidence="6">Heat shock protein 70</fullName>
    </submittedName>
</protein>
<evidence type="ECO:0000313" key="4">
    <source>
        <dbReference type="EMBL" id="VDK46275.1"/>
    </source>
</evidence>
<organism evidence="6">
    <name type="scientific">Taenia asiatica</name>
    <name type="common">Asian tapeworm</name>
    <dbReference type="NCBI Taxonomy" id="60517"/>
    <lineage>
        <taxon>Eukaryota</taxon>
        <taxon>Metazoa</taxon>
        <taxon>Spiralia</taxon>
        <taxon>Lophotrochozoa</taxon>
        <taxon>Platyhelminthes</taxon>
        <taxon>Cestoda</taxon>
        <taxon>Eucestoda</taxon>
        <taxon>Cyclophyllidea</taxon>
        <taxon>Taeniidae</taxon>
        <taxon>Taenia</taxon>
    </lineage>
</organism>
<keyword evidence="3" id="KW-0067">ATP-binding</keyword>
<dbReference type="GO" id="GO:0140662">
    <property type="term" value="F:ATP-dependent protein folding chaperone"/>
    <property type="evidence" value="ECO:0007669"/>
    <property type="project" value="InterPro"/>
</dbReference>
<reference evidence="4 5" key="2">
    <citation type="submission" date="2018-11" db="EMBL/GenBank/DDBJ databases">
        <authorList>
            <consortium name="Pathogen Informatics"/>
        </authorList>
    </citation>
    <scope>NUCLEOTIDE SEQUENCE [LARGE SCALE GENOMIC DNA]</scope>
</reference>
<dbReference type="InterPro" id="IPR043129">
    <property type="entry name" value="ATPase_NBD"/>
</dbReference>
<dbReference type="PRINTS" id="PR00301">
    <property type="entry name" value="HEATSHOCK70"/>
</dbReference>
<dbReference type="Pfam" id="PF00012">
    <property type="entry name" value="HSP70"/>
    <property type="match status" value="3"/>
</dbReference>
<evidence type="ECO:0000256" key="1">
    <source>
        <dbReference type="ARBA" id="ARBA00007381"/>
    </source>
</evidence>
<dbReference type="SUPFAM" id="SSF100920">
    <property type="entry name" value="Heat shock protein 70kD (HSP70), peptide-binding domain"/>
    <property type="match status" value="1"/>
</dbReference>
<dbReference type="Gene3D" id="2.60.34.10">
    <property type="entry name" value="Substrate Binding Domain Of DNAk, Chain A, domain 1"/>
    <property type="match status" value="1"/>
</dbReference>
<keyword evidence="5" id="KW-1185">Reference proteome</keyword>
<dbReference type="InterPro" id="IPR029048">
    <property type="entry name" value="HSP70_C_sf"/>
</dbReference>